<evidence type="ECO:0000313" key="3">
    <source>
        <dbReference type="Proteomes" id="UP000013966"/>
    </source>
</evidence>
<gene>
    <name evidence="2" type="ORF">BRPE64_ACDS28830</name>
</gene>
<evidence type="ECO:0000313" key="2">
    <source>
        <dbReference type="EMBL" id="BAN24637.1"/>
    </source>
</evidence>
<proteinExistence type="predicted"/>
<dbReference type="KEGG" id="buo:BRPE64_ACDS28830"/>
<reference evidence="2 3" key="1">
    <citation type="journal article" date="2013" name="Genome Announc.">
        <title>Complete Genome Sequence of Burkholderia sp. Strain RPE64, Bacterial Symbiont of the Bean Bug Riptortus pedestris.</title>
        <authorList>
            <person name="Shibata T.F."/>
            <person name="Maeda T."/>
            <person name="Nikoh N."/>
            <person name="Yamaguchi K."/>
            <person name="Oshima K."/>
            <person name="Hattori M."/>
            <person name="Nishiyama T."/>
            <person name="Hasebe M."/>
            <person name="Fukatsu T."/>
            <person name="Kikuchi Y."/>
            <person name="Shigenobu S."/>
        </authorList>
    </citation>
    <scope>NUCLEOTIDE SEQUENCE [LARGE SCALE GENOMIC DNA]</scope>
</reference>
<feature type="signal peptide" evidence="1">
    <location>
        <begin position="1"/>
        <end position="28"/>
    </location>
</feature>
<dbReference type="InterPro" id="IPR058228">
    <property type="entry name" value="Sap1-like"/>
</dbReference>
<evidence type="ECO:0008006" key="4">
    <source>
        <dbReference type="Google" id="ProtNLM"/>
    </source>
</evidence>
<evidence type="ECO:0000256" key="1">
    <source>
        <dbReference type="SAM" id="SignalP"/>
    </source>
</evidence>
<name>R4X0V4_9BURK</name>
<reference evidence="2 3" key="2">
    <citation type="journal article" date="2018" name="Int. J. Syst. Evol. Microbiol.">
        <title>Burkholderia insecticola sp. nov., a gut symbiotic bacterium of the bean bug Riptortus pedestris.</title>
        <authorList>
            <person name="Takeshita K."/>
            <person name="Tamaki H."/>
            <person name="Ohbayashi T."/>
            <person name="Meng X.-Y."/>
            <person name="Sone T."/>
            <person name="Mitani Y."/>
            <person name="Peeters C."/>
            <person name="Kikuchi Y."/>
            <person name="Vandamme P."/>
        </authorList>
    </citation>
    <scope>NUCLEOTIDE SEQUENCE [LARGE SCALE GENOMIC DNA]</scope>
    <source>
        <strain evidence="2">RPE64</strain>
    </source>
</reference>
<dbReference type="PATRIC" id="fig|758793.3.peg.2889"/>
<keyword evidence="1" id="KW-0732">Signal</keyword>
<keyword evidence="3" id="KW-1185">Reference proteome</keyword>
<dbReference type="Proteomes" id="UP000013966">
    <property type="component" value="Chromosome 1"/>
</dbReference>
<dbReference type="HOGENOM" id="CLU_2104381_0_0_4"/>
<protein>
    <recommendedName>
        <fullName evidence="4">Secreted protein</fullName>
    </recommendedName>
</protein>
<dbReference type="EMBL" id="AP013058">
    <property type="protein sequence ID" value="BAN24637.1"/>
    <property type="molecule type" value="Genomic_DNA"/>
</dbReference>
<feature type="chain" id="PRO_5004381162" description="Secreted protein" evidence="1">
    <location>
        <begin position="29"/>
        <end position="119"/>
    </location>
</feature>
<dbReference type="AlphaFoldDB" id="R4X0V4"/>
<organism evidence="2 3">
    <name type="scientific">Caballeronia insecticola</name>
    <dbReference type="NCBI Taxonomy" id="758793"/>
    <lineage>
        <taxon>Bacteria</taxon>
        <taxon>Pseudomonadati</taxon>
        <taxon>Pseudomonadota</taxon>
        <taxon>Betaproteobacteria</taxon>
        <taxon>Burkholderiales</taxon>
        <taxon>Burkholderiaceae</taxon>
        <taxon>Caballeronia</taxon>
    </lineage>
</organism>
<dbReference type="NCBIfam" id="NF046013">
    <property type="entry name" value="surf_attach_Sap1"/>
    <property type="match status" value="1"/>
</dbReference>
<accession>R4X0V4</accession>
<sequence>MEAKYMKKRASALFAMMGLFAIVSAAQAQDSVIQPQQTFTFRPNSYGCLSKDKFDSADQHARAGEHQKMQQYFEGFECISTPVESHFRVVRVVGHDVEFVNASNSDTQGMWTADRFIDQ</sequence>